<organism evidence="4">
    <name type="scientific">Ditylum brightwellii</name>
    <dbReference type="NCBI Taxonomy" id="49249"/>
    <lineage>
        <taxon>Eukaryota</taxon>
        <taxon>Sar</taxon>
        <taxon>Stramenopiles</taxon>
        <taxon>Ochrophyta</taxon>
        <taxon>Bacillariophyta</taxon>
        <taxon>Mediophyceae</taxon>
        <taxon>Lithodesmiophycidae</taxon>
        <taxon>Lithodesmiales</taxon>
        <taxon>Lithodesmiaceae</taxon>
        <taxon>Ditylum</taxon>
    </lineage>
</organism>
<reference evidence="4" key="1">
    <citation type="submission" date="2021-01" db="EMBL/GenBank/DDBJ databases">
        <authorList>
            <person name="Corre E."/>
            <person name="Pelletier E."/>
            <person name="Niang G."/>
            <person name="Scheremetjew M."/>
            <person name="Finn R."/>
            <person name="Kale V."/>
            <person name="Holt S."/>
            <person name="Cochrane G."/>
            <person name="Meng A."/>
            <person name="Brown T."/>
            <person name="Cohen L."/>
        </authorList>
    </citation>
    <scope>NUCLEOTIDE SEQUENCE</scope>
    <source>
        <strain evidence="4">GSO104</strain>
    </source>
</reference>
<evidence type="ECO:0000313" key="4">
    <source>
        <dbReference type="EMBL" id="CAE4586958.1"/>
    </source>
</evidence>
<dbReference type="Pfam" id="PF01549">
    <property type="entry name" value="ShK"/>
    <property type="match status" value="1"/>
</dbReference>
<sequence length="281" mass="32464">MTTFQSKNDKCILLLFLFLALCNASLSATPESSVTLNNNNNENDNNNDNNEPKKLDNFPECTKWAAEGDCRTDPVFMNEECALSCDLQPDYTKIDVVHVKDDDESFFGLKEKNYDGRIFDLDQLEGYITLVVYLPKLCGHAKEFYSVIEHLRSVWPWTLELLIFPYHIMSSSLKSSESNNQEDCTSEYNQVAQTMNKKIHIMQDVILPSSNDQSSQKQQHYIYDYMANLFPKLKEDMTKMMTNKYSFAFLIAPDGDIIEYHHRVYLPGLKEYIVGHLQADL</sequence>
<feature type="region of interest" description="Disordered" evidence="1">
    <location>
        <begin position="32"/>
        <end position="53"/>
    </location>
</feature>
<dbReference type="Gene3D" id="3.40.30.10">
    <property type="entry name" value="Glutaredoxin"/>
    <property type="match status" value="1"/>
</dbReference>
<evidence type="ECO:0000259" key="3">
    <source>
        <dbReference type="Pfam" id="PF01549"/>
    </source>
</evidence>
<dbReference type="EMBL" id="HBNS01005425">
    <property type="protein sequence ID" value="CAE4586958.1"/>
    <property type="molecule type" value="Transcribed_RNA"/>
</dbReference>
<feature type="chain" id="PRO_5031195769" description="ShKT domain-containing protein" evidence="2">
    <location>
        <begin position="28"/>
        <end position="281"/>
    </location>
</feature>
<evidence type="ECO:0000256" key="1">
    <source>
        <dbReference type="SAM" id="MobiDB-lite"/>
    </source>
</evidence>
<dbReference type="InterPro" id="IPR036249">
    <property type="entry name" value="Thioredoxin-like_sf"/>
</dbReference>
<feature type="compositionally biased region" description="Low complexity" evidence="1">
    <location>
        <begin position="37"/>
        <end position="49"/>
    </location>
</feature>
<dbReference type="AlphaFoldDB" id="A0A7S4QNC9"/>
<gene>
    <name evidence="4" type="ORF">DBRI00130_LOCUS4414</name>
</gene>
<dbReference type="InterPro" id="IPR003582">
    <property type="entry name" value="ShKT_dom"/>
</dbReference>
<proteinExistence type="predicted"/>
<name>A0A7S4QNC9_9STRA</name>
<feature type="signal peptide" evidence="2">
    <location>
        <begin position="1"/>
        <end position="27"/>
    </location>
</feature>
<keyword evidence="2" id="KW-0732">Signal</keyword>
<accession>A0A7S4QNC9</accession>
<evidence type="ECO:0000256" key="2">
    <source>
        <dbReference type="SAM" id="SignalP"/>
    </source>
</evidence>
<protein>
    <recommendedName>
        <fullName evidence="3">ShKT domain-containing protein</fullName>
    </recommendedName>
</protein>
<dbReference type="SUPFAM" id="SSF52833">
    <property type="entry name" value="Thioredoxin-like"/>
    <property type="match status" value="1"/>
</dbReference>
<feature type="domain" description="ShKT" evidence="3">
    <location>
        <begin position="58"/>
        <end position="86"/>
    </location>
</feature>